<keyword evidence="1" id="KW-1133">Transmembrane helix</keyword>
<dbReference type="Pfam" id="PF04043">
    <property type="entry name" value="PMEI"/>
    <property type="match status" value="1"/>
</dbReference>
<dbReference type="PANTHER" id="PTHR31707">
    <property type="entry name" value="PECTINESTERASE"/>
    <property type="match status" value="1"/>
</dbReference>
<dbReference type="Proteomes" id="UP001318860">
    <property type="component" value="Unassembled WGS sequence"/>
</dbReference>
<dbReference type="InterPro" id="IPR006501">
    <property type="entry name" value="Pectinesterase_inhib_dom"/>
</dbReference>
<dbReference type="CDD" id="cd15798">
    <property type="entry name" value="PMEI-like_3"/>
    <property type="match status" value="1"/>
</dbReference>
<dbReference type="Gene3D" id="1.20.140.40">
    <property type="entry name" value="Invertase/pectin methylesterase inhibitor family protein"/>
    <property type="match status" value="1"/>
</dbReference>
<dbReference type="InterPro" id="IPR035513">
    <property type="entry name" value="Invertase/methylesterase_inhib"/>
</dbReference>
<dbReference type="NCBIfam" id="TIGR01614">
    <property type="entry name" value="PME_inhib"/>
    <property type="match status" value="1"/>
</dbReference>
<organism evidence="3 4">
    <name type="scientific">Rehmannia glutinosa</name>
    <name type="common">Chinese foxglove</name>
    <dbReference type="NCBI Taxonomy" id="99300"/>
    <lineage>
        <taxon>Eukaryota</taxon>
        <taxon>Viridiplantae</taxon>
        <taxon>Streptophyta</taxon>
        <taxon>Embryophyta</taxon>
        <taxon>Tracheophyta</taxon>
        <taxon>Spermatophyta</taxon>
        <taxon>Magnoliopsida</taxon>
        <taxon>eudicotyledons</taxon>
        <taxon>Gunneridae</taxon>
        <taxon>Pentapetalae</taxon>
        <taxon>asterids</taxon>
        <taxon>lamiids</taxon>
        <taxon>Lamiales</taxon>
        <taxon>Orobanchaceae</taxon>
        <taxon>Rehmannieae</taxon>
        <taxon>Rehmannia</taxon>
    </lineage>
</organism>
<feature type="transmembrane region" description="Helical" evidence="1">
    <location>
        <begin position="23"/>
        <end position="44"/>
    </location>
</feature>
<dbReference type="SUPFAM" id="SSF101148">
    <property type="entry name" value="Plant invertase/pectin methylesterase inhibitor"/>
    <property type="match status" value="1"/>
</dbReference>
<evidence type="ECO:0000313" key="3">
    <source>
        <dbReference type="EMBL" id="KAK6118731.1"/>
    </source>
</evidence>
<accession>A0ABR0U8F7</accession>
<name>A0ABR0U8F7_REHGL</name>
<dbReference type="EMBL" id="JABTTQ020003307">
    <property type="protein sequence ID" value="KAK6118731.1"/>
    <property type="molecule type" value="Genomic_DNA"/>
</dbReference>
<evidence type="ECO:0000259" key="2">
    <source>
        <dbReference type="SMART" id="SM00856"/>
    </source>
</evidence>
<keyword evidence="4" id="KW-1185">Reference proteome</keyword>
<reference evidence="3 4" key="1">
    <citation type="journal article" date="2021" name="Comput. Struct. Biotechnol. J.">
        <title>De novo genome assembly of the potent medicinal plant Rehmannia glutinosa using nanopore technology.</title>
        <authorList>
            <person name="Ma L."/>
            <person name="Dong C."/>
            <person name="Song C."/>
            <person name="Wang X."/>
            <person name="Zheng X."/>
            <person name="Niu Y."/>
            <person name="Chen S."/>
            <person name="Feng W."/>
        </authorList>
    </citation>
    <scope>NUCLEOTIDE SEQUENCE [LARGE SCALE GENOMIC DNA]</scope>
    <source>
        <strain evidence="3">DH-2019</strain>
    </source>
</reference>
<keyword evidence="1" id="KW-0812">Transmembrane</keyword>
<sequence length="303" mass="32476">MSRIKNNLAGNSISGEKTNRKKLYLSLLASILLVAAIIGVIAGAKSRNENSNHISSIKISPAHAIARSSCSSTLYPELCYSAIADSLDGGGGDKKVSSSKDVIVLSLNVTIAAVQRNYFAIQKLLVDGEGNLTAREKTALHDCLETIDETLDELHTAVSDLEVYPFKKSLRAHADDLKTLLSSAITNQETCLDGFSHSKNDKHEREVFVGGHVLRVEKLCSNSLAMLTNMTERDMENERKLNGGRKLAAAEGSDGAWPEWLSAGDRWLLQSSTVRPDVVVAADGSGNYRTVAAAVCCGGAGEE</sequence>
<evidence type="ECO:0000256" key="1">
    <source>
        <dbReference type="SAM" id="Phobius"/>
    </source>
</evidence>
<evidence type="ECO:0000313" key="4">
    <source>
        <dbReference type="Proteomes" id="UP001318860"/>
    </source>
</evidence>
<protein>
    <recommendedName>
        <fullName evidence="2">Pectinesterase inhibitor domain-containing protein</fullName>
    </recommendedName>
</protein>
<dbReference type="SMART" id="SM00856">
    <property type="entry name" value="PMEI"/>
    <property type="match status" value="1"/>
</dbReference>
<comment type="caution">
    <text evidence="3">The sequence shown here is derived from an EMBL/GenBank/DDBJ whole genome shotgun (WGS) entry which is preliminary data.</text>
</comment>
<gene>
    <name evidence="3" type="ORF">DH2020_047536</name>
</gene>
<proteinExistence type="predicted"/>
<feature type="domain" description="Pectinesterase inhibitor" evidence="2">
    <location>
        <begin position="61"/>
        <end position="226"/>
    </location>
</feature>
<keyword evidence="1" id="KW-0472">Membrane</keyword>